<dbReference type="PANTHER" id="PTHR21666:SF288">
    <property type="entry name" value="CELL DIVISION PROTEIN YTFB"/>
    <property type="match status" value="1"/>
</dbReference>
<dbReference type="FunFam" id="2.70.70.10:FF:000002">
    <property type="entry name" value="Murein DD-endopeptidase MepM"/>
    <property type="match status" value="1"/>
</dbReference>
<evidence type="ECO:0000256" key="5">
    <source>
        <dbReference type="ARBA" id="ARBA00022801"/>
    </source>
</evidence>
<comment type="cofactor">
    <cofactor evidence="1">
        <name>Zn(2+)</name>
        <dbReference type="ChEBI" id="CHEBI:29105"/>
    </cofactor>
</comment>
<dbReference type="InterPro" id="IPR018392">
    <property type="entry name" value="LysM"/>
</dbReference>
<dbReference type="GO" id="GO:0004222">
    <property type="term" value="F:metalloendopeptidase activity"/>
    <property type="evidence" value="ECO:0007669"/>
    <property type="project" value="TreeGrafter"/>
</dbReference>
<keyword evidence="4" id="KW-0479">Metal-binding</keyword>
<dbReference type="GO" id="GO:0030313">
    <property type="term" value="C:cell envelope"/>
    <property type="evidence" value="ECO:0007669"/>
    <property type="project" value="UniProtKB-SubCell"/>
</dbReference>
<dbReference type="SUPFAM" id="SSF51261">
    <property type="entry name" value="Duplicated hybrid motif"/>
    <property type="match status" value="1"/>
</dbReference>
<comment type="subcellular location">
    <subcellularLocation>
        <location evidence="2">Cell envelope</location>
    </subcellularLocation>
</comment>
<feature type="compositionally biased region" description="Polar residues" evidence="8">
    <location>
        <begin position="48"/>
        <end position="57"/>
    </location>
</feature>
<dbReference type="InterPro" id="IPR045834">
    <property type="entry name" value="Csd3_N2"/>
</dbReference>
<keyword evidence="12" id="KW-1185">Reference proteome</keyword>
<evidence type="ECO:0000256" key="4">
    <source>
        <dbReference type="ARBA" id="ARBA00022723"/>
    </source>
</evidence>
<organism evidence="11 12">
    <name type="scientific">Marinomonas spartinae</name>
    <dbReference type="NCBI Taxonomy" id="1792290"/>
    <lineage>
        <taxon>Bacteria</taxon>
        <taxon>Pseudomonadati</taxon>
        <taxon>Pseudomonadota</taxon>
        <taxon>Gammaproteobacteria</taxon>
        <taxon>Oceanospirillales</taxon>
        <taxon>Oceanospirillaceae</taxon>
        <taxon>Marinomonas</taxon>
    </lineage>
</organism>
<evidence type="ECO:0000313" key="11">
    <source>
        <dbReference type="EMBL" id="SBS33030.1"/>
    </source>
</evidence>
<dbReference type="STRING" id="1792290.MSP8886_02638"/>
<dbReference type="GO" id="GO:0042834">
    <property type="term" value="F:peptidoglycan binding"/>
    <property type="evidence" value="ECO:0007669"/>
    <property type="project" value="InterPro"/>
</dbReference>
<dbReference type="Proteomes" id="UP000092544">
    <property type="component" value="Unassembled WGS sequence"/>
</dbReference>
<feature type="domain" description="LysM" evidence="10">
    <location>
        <begin position="86"/>
        <end position="134"/>
    </location>
</feature>
<dbReference type="AlphaFoldDB" id="A0A1A8TJK0"/>
<keyword evidence="9" id="KW-0812">Transmembrane</keyword>
<feature type="compositionally biased region" description="Basic and acidic residues" evidence="8">
    <location>
        <begin position="58"/>
        <end position="71"/>
    </location>
</feature>
<dbReference type="GO" id="GO:0046872">
    <property type="term" value="F:metal ion binding"/>
    <property type="evidence" value="ECO:0007669"/>
    <property type="project" value="UniProtKB-KW"/>
</dbReference>
<dbReference type="InterPro" id="IPR011055">
    <property type="entry name" value="Dup_hybrid_motif"/>
</dbReference>
<reference evidence="11 12" key="1">
    <citation type="submission" date="2016-06" db="EMBL/GenBank/DDBJ databases">
        <authorList>
            <person name="Kjaerup R.B."/>
            <person name="Dalgaard T.S."/>
            <person name="Juul-Madsen H.R."/>
        </authorList>
    </citation>
    <scope>NUCLEOTIDE SEQUENCE [LARGE SCALE GENOMIC DNA]</scope>
    <source>
        <strain evidence="11 12">CECT 8886</strain>
    </source>
</reference>
<dbReference type="OrthoDB" id="9805070at2"/>
<keyword evidence="6" id="KW-0862">Zinc</keyword>
<dbReference type="PANTHER" id="PTHR21666">
    <property type="entry name" value="PEPTIDASE-RELATED"/>
    <property type="match status" value="1"/>
</dbReference>
<protein>
    <submittedName>
        <fullName evidence="11">Murein DD-endopeptidase MepM</fullName>
        <ecNumber evidence="11">3.4.24.-</ecNumber>
    </submittedName>
</protein>
<dbReference type="Pfam" id="PF04225">
    <property type="entry name" value="LysM_OapA"/>
    <property type="match status" value="1"/>
</dbReference>
<evidence type="ECO:0000259" key="10">
    <source>
        <dbReference type="PROSITE" id="PS51782"/>
    </source>
</evidence>
<dbReference type="InterPro" id="IPR016047">
    <property type="entry name" value="M23ase_b-sheet_dom"/>
</dbReference>
<keyword evidence="7" id="KW-0482">Metalloprotease</keyword>
<evidence type="ECO:0000256" key="2">
    <source>
        <dbReference type="ARBA" id="ARBA00004196"/>
    </source>
</evidence>
<feature type="region of interest" description="Disordered" evidence="8">
    <location>
        <begin position="35"/>
        <end position="71"/>
    </location>
</feature>
<evidence type="ECO:0000256" key="9">
    <source>
        <dbReference type="SAM" id="Phobius"/>
    </source>
</evidence>
<dbReference type="GO" id="GO:0006508">
    <property type="term" value="P:proteolysis"/>
    <property type="evidence" value="ECO:0007669"/>
    <property type="project" value="UniProtKB-KW"/>
</dbReference>
<keyword evidence="5 11" id="KW-0378">Hydrolase</keyword>
<evidence type="ECO:0000256" key="1">
    <source>
        <dbReference type="ARBA" id="ARBA00001947"/>
    </source>
</evidence>
<proteinExistence type="predicted"/>
<sequence>MANILPSKHIFLITVISVLIIILLVAFPEKKKQSNQTISIEAKPQPLSPSDTSSQKVNKQDHKSLSYEKDANTLDSTTTTISPILHTVEIASGDSLSTLLSKYKVSAQDIYKVSLADKKNGDLVRMRPGQKISFQTDPKSGQLHQLSLVQNQLESVKFTRENDTFHRHKISKKPDIIHTYKEATINNSLFVDGMLADIDESLLINMANIFGWDIDFALDLRKGDRFSILYEDKLLDGQRIGHGNILAAQFINNGRVYQALRYKSKKGAHYYTPDGLAMRKAFLRTPVDFTRISSVFNPNRLHPIFKTSRPHRGVDYAAASGTPVKAAGDGRIAFAGKQRGYGNVVIIDHGKGYQTLYAHLKGFARNIKRGKYTKQGNIIAYVGQTGWATGAHLHYEFRINGVHKNPVTVKLPNDDPMPKSDLKRYLPYAQKMVATLASSHSPAFSEQLALLEE</sequence>
<keyword evidence="9" id="KW-0472">Membrane</keyword>
<dbReference type="Gene3D" id="3.10.450.350">
    <property type="match status" value="2"/>
</dbReference>
<evidence type="ECO:0000256" key="8">
    <source>
        <dbReference type="SAM" id="MobiDB-lite"/>
    </source>
</evidence>
<evidence type="ECO:0000256" key="6">
    <source>
        <dbReference type="ARBA" id="ARBA00022833"/>
    </source>
</evidence>
<evidence type="ECO:0000256" key="3">
    <source>
        <dbReference type="ARBA" id="ARBA00022670"/>
    </source>
</evidence>
<dbReference type="Gene3D" id="2.70.70.10">
    <property type="entry name" value="Glucose Permease (Domain IIA)"/>
    <property type="match status" value="1"/>
</dbReference>
<feature type="transmembrane region" description="Helical" evidence="9">
    <location>
        <begin position="9"/>
        <end position="27"/>
    </location>
</feature>
<dbReference type="Pfam" id="PF01551">
    <property type="entry name" value="Peptidase_M23"/>
    <property type="match status" value="1"/>
</dbReference>
<dbReference type="InterPro" id="IPR007340">
    <property type="entry name" value="LysM_Opacity-associatedA"/>
</dbReference>
<gene>
    <name evidence="11" type="primary">mepM_1</name>
    <name evidence="11" type="ORF">MSP8886_02638</name>
</gene>
<dbReference type="EC" id="3.4.24.-" evidence="11"/>
<name>A0A1A8TJK0_9GAMM</name>
<dbReference type="CDD" id="cd12797">
    <property type="entry name" value="M23_peptidase"/>
    <property type="match status" value="1"/>
</dbReference>
<accession>A0A1A8TJK0</accession>
<keyword evidence="9" id="KW-1133">Transmembrane helix</keyword>
<keyword evidence="3" id="KW-0645">Protease</keyword>
<dbReference type="Pfam" id="PF19425">
    <property type="entry name" value="Csd3_N2"/>
    <property type="match status" value="1"/>
</dbReference>
<dbReference type="PROSITE" id="PS51782">
    <property type="entry name" value="LYSM"/>
    <property type="match status" value="1"/>
</dbReference>
<evidence type="ECO:0000313" key="12">
    <source>
        <dbReference type="Proteomes" id="UP000092544"/>
    </source>
</evidence>
<evidence type="ECO:0000256" key="7">
    <source>
        <dbReference type="ARBA" id="ARBA00023049"/>
    </source>
</evidence>
<dbReference type="RefSeq" id="WP_139063142.1">
    <property type="nucleotide sequence ID" value="NZ_FLOB01000005.1"/>
</dbReference>
<dbReference type="InterPro" id="IPR050570">
    <property type="entry name" value="Cell_wall_metabolism_enzyme"/>
</dbReference>
<dbReference type="EMBL" id="FLOB01000005">
    <property type="protein sequence ID" value="SBS33030.1"/>
    <property type="molecule type" value="Genomic_DNA"/>
</dbReference>